<reference evidence="2" key="1">
    <citation type="submission" date="2020-12" db="EMBL/GenBank/DDBJ databases">
        <authorList>
            <person name="Iha C."/>
        </authorList>
    </citation>
    <scope>NUCLEOTIDE SEQUENCE</scope>
</reference>
<dbReference type="EMBL" id="CAJHUC010001628">
    <property type="protein sequence ID" value="CAD7701759.1"/>
    <property type="molecule type" value="Genomic_DNA"/>
</dbReference>
<protein>
    <submittedName>
        <fullName evidence="2">Uncharacterized protein</fullName>
    </submittedName>
</protein>
<dbReference type="Gene3D" id="3.80.10.10">
    <property type="entry name" value="Ribonuclease Inhibitor"/>
    <property type="match status" value="1"/>
</dbReference>
<comment type="caution">
    <text evidence="2">The sequence shown here is derived from an EMBL/GenBank/DDBJ whole genome shotgun (WGS) entry which is preliminary data.</text>
</comment>
<dbReference type="GO" id="GO:0005930">
    <property type="term" value="C:axoneme"/>
    <property type="evidence" value="ECO:0007669"/>
    <property type="project" value="UniProtKB-SubCell"/>
</dbReference>
<sequence>MELRNSGAMRLPDLSVLERALTWCKGMSVVCVWWLASLVHLKIMHLKERPSITDGGMRRLLAVPLLAKLDLNMRTKVTDEGVALIACLTCLADLDLGVCPKIAGEWRE</sequence>
<gene>
    <name evidence="2" type="ORF">OSTQU699_LOCUS7116</name>
</gene>
<name>A0A8S1JDN6_9CHLO</name>
<dbReference type="InterPro" id="IPR032675">
    <property type="entry name" value="LRR_dom_sf"/>
</dbReference>
<keyword evidence="3" id="KW-1185">Reference proteome</keyword>
<comment type="subcellular location">
    <subcellularLocation>
        <location evidence="1">Cytoplasm</location>
        <location evidence="1">Cytoskeleton</location>
        <location evidence="1">Cilium axoneme</location>
    </subcellularLocation>
</comment>
<dbReference type="SUPFAM" id="SSF52047">
    <property type="entry name" value="RNI-like"/>
    <property type="match status" value="1"/>
</dbReference>
<accession>A0A8S1JDN6</accession>
<evidence type="ECO:0000256" key="1">
    <source>
        <dbReference type="ARBA" id="ARBA00004430"/>
    </source>
</evidence>
<proteinExistence type="predicted"/>
<dbReference type="AlphaFoldDB" id="A0A8S1JDN6"/>
<organism evidence="2 3">
    <name type="scientific">Ostreobium quekettii</name>
    <dbReference type="NCBI Taxonomy" id="121088"/>
    <lineage>
        <taxon>Eukaryota</taxon>
        <taxon>Viridiplantae</taxon>
        <taxon>Chlorophyta</taxon>
        <taxon>core chlorophytes</taxon>
        <taxon>Ulvophyceae</taxon>
        <taxon>TCBD clade</taxon>
        <taxon>Bryopsidales</taxon>
        <taxon>Ostreobineae</taxon>
        <taxon>Ostreobiaceae</taxon>
        <taxon>Ostreobium</taxon>
    </lineage>
</organism>
<evidence type="ECO:0000313" key="2">
    <source>
        <dbReference type="EMBL" id="CAD7701759.1"/>
    </source>
</evidence>
<dbReference type="Proteomes" id="UP000708148">
    <property type="component" value="Unassembled WGS sequence"/>
</dbReference>
<evidence type="ECO:0000313" key="3">
    <source>
        <dbReference type="Proteomes" id="UP000708148"/>
    </source>
</evidence>